<dbReference type="AlphaFoldDB" id="A0AAN7C027"/>
<feature type="compositionally biased region" description="Basic and acidic residues" evidence="5">
    <location>
        <begin position="1"/>
        <end position="23"/>
    </location>
</feature>
<dbReference type="InterPro" id="IPR052279">
    <property type="entry name" value="EngB_GTPase"/>
</dbReference>
<accession>A0AAN7C027</accession>
<feature type="region of interest" description="Disordered" evidence="5">
    <location>
        <begin position="1"/>
        <end position="90"/>
    </location>
</feature>
<evidence type="ECO:0000256" key="5">
    <source>
        <dbReference type="SAM" id="MobiDB-lite"/>
    </source>
</evidence>
<name>A0AAN7C027_9PEZI</name>
<evidence type="ECO:0000256" key="4">
    <source>
        <dbReference type="ARBA" id="ARBA00023134"/>
    </source>
</evidence>
<evidence type="ECO:0000313" key="8">
    <source>
        <dbReference type="Proteomes" id="UP001301958"/>
    </source>
</evidence>
<keyword evidence="1" id="KW-0479">Metal-binding</keyword>
<feature type="compositionally biased region" description="Basic and acidic residues" evidence="5">
    <location>
        <begin position="205"/>
        <end position="235"/>
    </location>
</feature>
<dbReference type="Proteomes" id="UP001301958">
    <property type="component" value="Unassembled WGS sequence"/>
</dbReference>
<proteinExistence type="predicted"/>
<dbReference type="PANTHER" id="PTHR46498">
    <property type="entry name" value="GTP-BINDING PROTEIN 8"/>
    <property type="match status" value="1"/>
</dbReference>
<feature type="region of interest" description="Disordered" evidence="5">
    <location>
        <begin position="192"/>
        <end position="237"/>
    </location>
</feature>
<feature type="compositionally biased region" description="Polar residues" evidence="5">
    <location>
        <begin position="47"/>
        <end position="72"/>
    </location>
</feature>
<organism evidence="7 8">
    <name type="scientific">Podospora fimiseda</name>
    <dbReference type="NCBI Taxonomy" id="252190"/>
    <lineage>
        <taxon>Eukaryota</taxon>
        <taxon>Fungi</taxon>
        <taxon>Dikarya</taxon>
        <taxon>Ascomycota</taxon>
        <taxon>Pezizomycotina</taxon>
        <taxon>Sordariomycetes</taxon>
        <taxon>Sordariomycetidae</taxon>
        <taxon>Sordariales</taxon>
        <taxon>Podosporaceae</taxon>
        <taxon>Podospora</taxon>
    </lineage>
</organism>
<dbReference type="GO" id="GO:0016787">
    <property type="term" value="F:hydrolase activity"/>
    <property type="evidence" value="ECO:0007669"/>
    <property type="project" value="UniProtKB-KW"/>
</dbReference>
<comment type="caution">
    <text evidence="7">The sequence shown here is derived from an EMBL/GenBank/DDBJ whole genome shotgun (WGS) entry which is preliminary data.</text>
</comment>
<dbReference type="InterPro" id="IPR006073">
    <property type="entry name" value="GTP-bd"/>
</dbReference>
<gene>
    <name evidence="7" type="ORF">QBC38DRAFT_352224</name>
</gene>
<dbReference type="InterPro" id="IPR027417">
    <property type="entry name" value="P-loop_NTPase"/>
</dbReference>
<sequence>MARALREEEAELRGKEKEKEKTVKPKQKSPPPPPSAPPSISEKTTKPPRNSKTPESDLPSSPETNPPSSDTIPISYLPPPSNDPNQRAFPAVPLSPQALKYTTKIFTSSSPKFLYSAGRFLELPRNSHTPEVCLIGRSNVGKSTLINALSGLGGATARSSHGLKARQANTAITSRKAGCTVTLNGYGFGEAPVESKEQQQSQQQKKKEEKEKQSGLTRSERRQMQKEAAMREPPRKHALVMVDMPGYGHASKQAWGKEIQKYLEKRVMLKGAIVLIDSVSGVKDLDRTVLHNLRNAGLKTGVVLTKVDKLIEGKDKERAKKKIEDVCLSVWKELRGVERRGGEWTEGGEIGWEREVFITGAGDPRNQGLGVEGARWAICKMAGLVEDRREVVVPGLVSEEEVVGFDEIKWAAPVKEEEKVTTFEGMIEATREKPRERGERRPRASF</sequence>
<dbReference type="Gene3D" id="3.40.50.300">
    <property type="entry name" value="P-loop containing nucleotide triphosphate hydrolases"/>
    <property type="match status" value="1"/>
</dbReference>
<keyword evidence="4" id="KW-0342">GTP-binding</keyword>
<evidence type="ECO:0000259" key="6">
    <source>
        <dbReference type="PROSITE" id="PS51706"/>
    </source>
</evidence>
<dbReference type="EMBL" id="MU865287">
    <property type="protein sequence ID" value="KAK4232647.1"/>
    <property type="molecule type" value="Genomic_DNA"/>
</dbReference>
<keyword evidence="8" id="KW-1185">Reference proteome</keyword>
<keyword evidence="3" id="KW-0460">Magnesium</keyword>
<evidence type="ECO:0000256" key="2">
    <source>
        <dbReference type="ARBA" id="ARBA00022741"/>
    </source>
</evidence>
<dbReference type="PANTHER" id="PTHR46498:SF1">
    <property type="entry name" value="GTP-BINDING PROTEIN 8"/>
    <property type="match status" value="1"/>
</dbReference>
<dbReference type="InterPro" id="IPR030393">
    <property type="entry name" value="G_ENGB_dom"/>
</dbReference>
<protein>
    <submittedName>
        <fullName evidence="7">P-loop containing nucleoside triphosphate hydrolase protein</fullName>
    </submittedName>
</protein>
<evidence type="ECO:0000313" key="7">
    <source>
        <dbReference type="EMBL" id="KAK4232647.1"/>
    </source>
</evidence>
<evidence type="ECO:0000256" key="1">
    <source>
        <dbReference type="ARBA" id="ARBA00022723"/>
    </source>
</evidence>
<dbReference type="GO" id="GO:0005739">
    <property type="term" value="C:mitochondrion"/>
    <property type="evidence" value="ECO:0007669"/>
    <property type="project" value="TreeGrafter"/>
</dbReference>
<feature type="domain" description="EngB-type G" evidence="6">
    <location>
        <begin position="128"/>
        <end position="350"/>
    </location>
</feature>
<reference evidence="7" key="2">
    <citation type="submission" date="2023-05" db="EMBL/GenBank/DDBJ databases">
        <authorList>
            <consortium name="Lawrence Berkeley National Laboratory"/>
            <person name="Steindorff A."/>
            <person name="Hensen N."/>
            <person name="Bonometti L."/>
            <person name="Westerberg I."/>
            <person name="Brannstrom I.O."/>
            <person name="Guillou S."/>
            <person name="Cros-Aarteil S."/>
            <person name="Calhoun S."/>
            <person name="Haridas S."/>
            <person name="Kuo A."/>
            <person name="Mondo S."/>
            <person name="Pangilinan J."/>
            <person name="Riley R."/>
            <person name="Labutti K."/>
            <person name="Andreopoulos B."/>
            <person name="Lipzen A."/>
            <person name="Chen C."/>
            <person name="Yanf M."/>
            <person name="Daum C."/>
            <person name="Ng V."/>
            <person name="Clum A."/>
            <person name="Ohm R."/>
            <person name="Martin F."/>
            <person name="Silar P."/>
            <person name="Natvig D."/>
            <person name="Lalanne C."/>
            <person name="Gautier V."/>
            <person name="Ament-Velasquez S.L."/>
            <person name="Kruys A."/>
            <person name="Hutchinson M.I."/>
            <person name="Powell A.J."/>
            <person name="Barry K."/>
            <person name="Miller A.N."/>
            <person name="Grigoriev I.V."/>
            <person name="Debuchy R."/>
            <person name="Gladieux P."/>
            <person name="Thoren M.H."/>
            <person name="Johannesson H."/>
        </authorList>
    </citation>
    <scope>NUCLEOTIDE SEQUENCE</scope>
    <source>
        <strain evidence="7">CBS 990.96</strain>
    </source>
</reference>
<dbReference type="Pfam" id="PF01926">
    <property type="entry name" value="MMR_HSR1"/>
    <property type="match status" value="1"/>
</dbReference>
<feature type="compositionally biased region" description="Basic and acidic residues" evidence="5">
    <location>
        <begin position="429"/>
        <end position="446"/>
    </location>
</feature>
<dbReference type="SUPFAM" id="SSF52540">
    <property type="entry name" value="P-loop containing nucleoside triphosphate hydrolases"/>
    <property type="match status" value="1"/>
</dbReference>
<keyword evidence="7" id="KW-0378">Hydrolase</keyword>
<keyword evidence="2" id="KW-0547">Nucleotide-binding</keyword>
<feature type="region of interest" description="Disordered" evidence="5">
    <location>
        <begin position="427"/>
        <end position="446"/>
    </location>
</feature>
<dbReference type="GO" id="GO:0046872">
    <property type="term" value="F:metal ion binding"/>
    <property type="evidence" value="ECO:0007669"/>
    <property type="project" value="UniProtKB-KW"/>
</dbReference>
<dbReference type="GO" id="GO:0005525">
    <property type="term" value="F:GTP binding"/>
    <property type="evidence" value="ECO:0007669"/>
    <property type="project" value="UniProtKB-KW"/>
</dbReference>
<reference evidence="7" key="1">
    <citation type="journal article" date="2023" name="Mol. Phylogenet. Evol.">
        <title>Genome-scale phylogeny and comparative genomics of the fungal order Sordariales.</title>
        <authorList>
            <person name="Hensen N."/>
            <person name="Bonometti L."/>
            <person name="Westerberg I."/>
            <person name="Brannstrom I.O."/>
            <person name="Guillou S."/>
            <person name="Cros-Aarteil S."/>
            <person name="Calhoun S."/>
            <person name="Haridas S."/>
            <person name="Kuo A."/>
            <person name="Mondo S."/>
            <person name="Pangilinan J."/>
            <person name="Riley R."/>
            <person name="LaButti K."/>
            <person name="Andreopoulos B."/>
            <person name="Lipzen A."/>
            <person name="Chen C."/>
            <person name="Yan M."/>
            <person name="Daum C."/>
            <person name="Ng V."/>
            <person name="Clum A."/>
            <person name="Steindorff A."/>
            <person name="Ohm R.A."/>
            <person name="Martin F."/>
            <person name="Silar P."/>
            <person name="Natvig D.O."/>
            <person name="Lalanne C."/>
            <person name="Gautier V."/>
            <person name="Ament-Velasquez S.L."/>
            <person name="Kruys A."/>
            <person name="Hutchinson M.I."/>
            <person name="Powell A.J."/>
            <person name="Barry K."/>
            <person name="Miller A.N."/>
            <person name="Grigoriev I.V."/>
            <person name="Debuchy R."/>
            <person name="Gladieux P."/>
            <person name="Hiltunen Thoren M."/>
            <person name="Johannesson H."/>
        </authorList>
    </citation>
    <scope>NUCLEOTIDE SEQUENCE</scope>
    <source>
        <strain evidence="7">CBS 990.96</strain>
    </source>
</reference>
<feature type="compositionally biased region" description="Pro residues" evidence="5">
    <location>
        <begin position="28"/>
        <end position="37"/>
    </location>
</feature>
<dbReference type="PROSITE" id="PS51706">
    <property type="entry name" value="G_ENGB"/>
    <property type="match status" value="1"/>
</dbReference>
<evidence type="ECO:0000256" key="3">
    <source>
        <dbReference type="ARBA" id="ARBA00022842"/>
    </source>
</evidence>